<protein>
    <submittedName>
        <fullName evidence="3 4">Alpha-tocopherol transfer protein-like</fullName>
    </submittedName>
</protein>
<keyword evidence="2" id="KW-1185">Reference proteome</keyword>
<evidence type="ECO:0000313" key="8">
    <source>
        <dbReference type="RefSeq" id="XP_026678683.1"/>
    </source>
</evidence>
<dbReference type="Gene3D" id="1.20.5.1200">
    <property type="entry name" value="Alpha-tocopherol transfer"/>
    <property type="match status" value="1"/>
</dbReference>
<dbReference type="AlphaFoldDB" id="A0A1S4EA85"/>
<dbReference type="Gene3D" id="3.40.525.10">
    <property type="entry name" value="CRAL-TRIO lipid binding domain"/>
    <property type="match status" value="1"/>
</dbReference>
<dbReference type="GO" id="GO:1902936">
    <property type="term" value="F:phosphatidylinositol bisphosphate binding"/>
    <property type="evidence" value="ECO:0007669"/>
    <property type="project" value="TreeGrafter"/>
</dbReference>
<dbReference type="InterPro" id="IPR001251">
    <property type="entry name" value="CRAL-TRIO_dom"/>
</dbReference>
<dbReference type="OMA" id="EACKIRI"/>
<dbReference type="Pfam" id="PF00650">
    <property type="entry name" value="CRAL_TRIO"/>
    <property type="match status" value="1"/>
</dbReference>
<evidence type="ECO:0000313" key="5">
    <source>
        <dbReference type="RefSeq" id="XP_017299157.1"/>
    </source>
</evidence>
<dbReference type="RefSeq" id="XP_026678682.1">
    <property type="nucleotide sequence ID" value="XM_026822881.1"/>
</dbReference>
<sequence length="311" mass="35871">MSAEISQSLLQTAWKVPLEEEMRRFPELKQEDIDTVLEWCRQQPHLPQVSAHTAALFLLLSNFNIELAQTYIENHYTFRTYYRNIFADRDPLSKGIKDAMTLANLTLLEGLCHSQCRVMLANLKIFESSKFNPKEFSKLSYMILEKDVLDNGFTKEGYKLLMDATGFGLGHMTAITPSFLKQVFSYFLDGANVSIVEINIINVNVFVEKLVFLIKALTPPIVYERIKLYTKDKNALCLQKFPLSILPPEYGGQGKPVSELSSQTEEAVRQFRPWYLADEKYLRVDESKRPLNKQNKKVIKIQENLKSLELD</sequence>
<evidence type="ECO:0000313" key="7">
    <source>
        <dbReference type="RefSeq" id="XP_026678682.1"/>
    </source>
</evidence>
<dbReference type="PANTHER" id="PTHR10174">
    <property type="entry name" value="ALPHA-TOCOPHEROL TRANSFER PROTEIN-RELATED"/>
    <property type="match status" value="1"/>
</dbReference>
<evidence type="ECO:0000313" key="6">
    <source>
        <dbReference type="RefSeq" id="XP_026678681.1"/>
    </source>
</evidence>
<dbReference type="PaxDb" id="121845-A0A1S4EA85"/>
<dbReference type="GeneID" id="103508237"/>
<dbReference type="RefSeq" id="XP_026678683.1">
    <property type="nucleotide sequence ID" value="XM_026822882.1"/>
</dbReference>
<evidence type="ECO:0000313" key="4">
    <source>
        <dbReference type="RefSeq" id="XP_017299155.1"/>
    </source>
</evidence>
<dbReference type="RefSeq" id="XP_017299154.1">
    <property type="nucleotide sequence ID" value="XM_017443665.2"/>
</dbReference>
<dbReference type="Proteomes" id="UP000079169">
    <property type="component" value="Unplaced"/>
</dbReference>
<dbReference type="OrthoDB" id="6682367at2759"/>
<dbReference type="RefSeq" id="XP_026678681.1">
    <property type="nucleotide sequence ID" value="XM_026822880.1"/>
</dbReference>
<dbReference type="STRING" id="121845.A0A1S4EA85"/>
<dbReference type="InterPro" id="IPR036865">
    <property type="entry name" value="CRAL-TRIO_dom_sf"/>
</dbReference>
<dbReference type="KEGG" id="dci:103508237"/>
<proteinExistence type="predicted"/>
<dbReference type="GO" id="GO:0016020">
    <property type="term" value="C:membrane"/>
    <property type="evidence" value="ECO:0007669"/>
    <property type="project" value="TreeGrafter"/>
</dbReference>
<dbReference type="PROSITE" id="PS50191">
    <property type="entry name" value="CRAL_TRIO"/>
    <property type="match status" value="1"/>
</dbReference>
<feature type="domain" description="CRAL-TRIO" evidence="1">
    <location>
        <begin position="143"/>
        <end position="258"/>
    </location>
</feature>
<name>A0A1S4EA85_DIACI</name>
<evidence type="ECO:0000313" key="3">
    <source>
        <dbReference type="RefSeq" id="XP_017299154.1"/>
    </source>
</evidence>
<dbReference type="RefSeq" id="XP_017299157.1">
    <property type="nucleotide sequence ID" value="XM_017443668.2"/>
</dbReference>
<accession>A0A1S4EA85</accession>
<dbReference type="SUPFAM" id="SSF52087">
    <property type="entry name" value="CRAL/TRIO domain"/>
    <property type="match status" value="1"/>
</dbReference>
<evidence type="ECO:0000313" key="2">
    <source>
        <dbReference type="Proteomes" id="UP000079169"/>
    </source>
</evidence>
<dbReference type="SUPFAM" id="SSF46938">
    <property type="entry name" value="CRAL/TRIO N-terminal domain"/>
    <property type="match status" value="1"/>
</dbReference>
<reference evidence="3 4" key="1">
    <citation type="submission" date="2025-04" db="UniProtKB">
        <authorList>
            <consortium name="RefSeq"/>
        </authorList>
    </citation>
    <scope>IDENTIFICATION</scope>
</reference>
<dbReference type="RefSeq" id="XP_017299155.1">
    <property type="nucleotide sequence ID" value="XM_017443666.2"/>
</dbReference>
<gene>
    <name evidence="3 4 5 6 7 8" type="primary">LOC103508237</name>
</gene>
<evidence type="ECO:0000259" key="1">
    <source>
        <dbReference type="PROSITE" id="PS50191"/>
    </source>
</evidence>
<organism evidence="2 4">
    <name type="scientific">Diaphorina citri</name>
    <name type="common">Asian citrus psyllid</name>
    <dbReference type="NCBI Taxonomy" id="121845"/>
    <lineage>
        <taxon>Eukaryota</taxon>
        <taxon>Metazoa</taxon>
        <taxon>Ecdysozoa</taxon>
        <taxon>Arthropoda</taxon>
        <taxon>Hexapoda</taxon>
        <taxon>Insecta</taxon>
        <taxon>Pterygota</taxon>
        <taxon>Neoptera</taxon>
        <taxon>Paraneoptera</taxon>
        <taxon>Hemiptera</taxon>
        <taxon>Sternorrhyncha</taxon>
        <taxon>Psylloidea</taxon>
        <taxon>Psyllidae</taxon>
        <taxon>Diaphorininae</taxon>
        <taxon>Diaphorina</taxon>
    </lineage>
</organism>
<dbReference type="InterPro" id="IPR036273">
    <property type="entry name" value="CRAL/TRIO_N_dom_sf"/>
</dbReference>
<dbReference type="PANTHER" id="PTHR10174:SF222">
    <property type="entry name" value="GH10083P-RELATED"/>
    <property type="match status" value="1"/>
</dbReference>
<dbReference type="CDD" id="cd00170">
    <property type="entry name" value="SEC14"/>
    <property type="match status" value="1"/>
</dbReference>